<dbReference type="InterPro" id="IPR052362">
    <property type="entry name" value="HTH-GbsR_regulator"/>
</dbReference>
<reference evidence="6 7" key="1">
    <citation type="submission" date="2019-07" db="EMBL/GenBank/DDBJ databases">
        <title>Description of 53C-WASEF.</title>
        <authorList>
            <person name="Pitt A."/>
            <person name="Hahn M.W."/>
        </authorList>
    </citation>
    <scope>NUCLEOTIDE SEQUENCE [LARGE SCALE GENOMIC DNA]</scope>
    <source>
        <strain evidence="6 7">53C-WASEF</strain>
    </source>
</reference>
<proteinExistence type="inferred from homology"/>
<protein>
    <recommendedName>
        <fullName evidence="4">HTH-type transcriptional regulator</fullName>
    </recommendedName>
</protein>
<keyword evidence="3 4" id="KW-0804">Transcription</keyword>
<keyword evidence="7" id="KW-1185">Reference proteome</keyword>
<dbReference type="AlphaFoldDB" id="A0A556QGS0"/>
<sequence>MKLTPVMEKFILHWGEMGSRWGINRSVAQVHALLMLCPKPIAADEIGETLSVARSNVSTSIKELQGWGLIRVVHIFGDRREHFETMKDVWEMFIVVMKERKKREFDPTLATLRDCKQAAVGAKEDSDHTRARLKELIEFMELTSSWADKAQSMSPASAKKLFKLGDKVFRLVG</sequence>
<evidence type="ECO:0000256" key="3">
    <source>
        <dbReference type="ARBA" id="ARBA00023163"/>
    </source>
</evidence>
<dbReference type="GO" id="GO:0003677">
    <property type="term" value="F:DNA binding"/>
    <property type="evidence" value="ECO:0007669"/>
    <property type="project" value="UniProtKB-UniRule"/>
</dbReference>
<gene>
    <name evidence="6" type="ORF">FPL22_16385</name>
</gene>
<dbReference type="Gene3D" id="1.10.10.10">
    <property type="entry name" value="Winged helix-like DNA-binding domain superfamily/Winged helix DNA-binding domain"/>
    <property type="match status" value="1"/>
</dbReference>
<name>A0A556QGS0_9BACT</name>
<dbReference type="InterPro" id="IPR036388">
    <property type="entry name" value="WH-like_DNA-bd_sf"/>
</dbReference>
<dbReference type="Pfam" id="PF12802">
    <property type="entry name" value="MarR_2"/>
    <property type="match status" value="1"/>
</dbReference>
<feature type="domain" description="HTH marR-type" evidence="5">
    <location>
        <begin position="22"/>
        <end position="80"/>
    </location>
</feature>
<dbReference type="InterPro" id="IPR026282">
    <property type="entry name" value="MJ1563"/>
</dbReference>
<dbReference type="InterPro" id="IPR000835">
    <property type="entry name" value="HTH_MarR-typ"/>
</dbReference>
<evidence type="ECO:0000256" key="4">
    <source>
        <dbReference type="PIRNR" id="PIRNR006707"/>
    </source>
</evidence>
<dbReference type="PANTHER" id="PTHR38465">
    <property type="entry name" value="HTH-TYPE TRANSCRIPTIONAL REGULATOR MJ1563-RELATED"/>
    <property type="match status" value="1"/>
</dbReference>
<evidence type="ECO:0000256" key="2">
    <source>
        <dbReference type="ARBA" id="ARBA00023125"/>
    </source>
</evidence>
<dbReference type="GO" id="GO:0003700">
    <property type="term" value="F:DNA-binding transcription factor activity"/>
    <property type="evidence" value="ECO:0007669"/>
    <property type="project" value="InterPro"/>
</dbReference>
<accession>A0A556QGS0</accession>
<dbReference type="OrthoDB" id="9792628at2"/>
<comment type="similarity">
    <text evidence="4">Belongs to the GbsR family.</text>
</comment>
<keyword evidence="2 4" id="KW-0238">DNA-binding</keyword>
<dbReference type="EMBL" id="VMBG01000003">
    <property type="protein sequence ID" value="TSJ75836.1"/>
    <property type="molecule type" value="Genomic_DNA"/>
</dbReference>
<evidence type="ECO:0000256" key="1">
    <source>
        <dbReference type="ARBA" id="ARBA00023015"/>
    </source>
</evidence>
<evidence type="ECO:0000313" key="7">
    <source>
        <dbReference type="Proteomes" id="UP000315648"/>
    </source>
</evidence>
<dbReference type="PANTHER" id="PTHR38465:SF1">
    <property type="entry name" value="HTH-TYPE TRANSCRIPTIONAL REGULATOR MJ1563-RELATED"/>
    <property type="match status" value="1"/>
</dbReference>
<keyword evidence="1 4" id="KW-0805">Transcription regulation</keyword>
<dbReference type="SUPFAM" id="SSF46785">
    <property type="entry name" value="Winged helix' DNA-binding domain"/>
    <property type="match status" value="1"/>
</dbReference>
<dbReference type="PIRSF" id="PIRSF006707">
    <property type="entry name" value="MJ1563"/>
    <property type="match status" value="1"/>
</dbReference>
<comment type="caution">
    <text evidence="6">The sequence shown here is derived from an EMBL/GenBank/DDBJ whole genome shotgun (WGS) entry which is preliminary data.</text>
</comment>
<evidence type="ECO:0000313" key="6">
    <source>
        <dbReference type="EMBL" id="TSJ75836.1"/>
    </source>
</evidence>
<dbReference type="InterPro" id="IPR036390">
    <property type="entry name" value="WH_DNA-bd_sf"/>
</dbReference>
<evidence type="ECO:0000259" key="5">
    <source>
        <dbReference type="Pfam" id="PF12802"/>
    </source>
</evidence>
<dbReference type="Proteomes" id="UP000315648">
    <property type="component" value="Unassembled WGS sequence"/>
</dbReference>
<organism evidence="6 7">
    <name type="scientific">Rariglobus hedericola</name>
    <dbReference type="NCBI Taxonomy" id="2597822"/>
    <lineage>
        <taxon>Bacteria</taxon>
        <taxon>Pseudomonadati</taxon>
        <taxon>Verrucomicrobiota</taxon>
        <taxon>Opitutia</taxon>
        <taxon>Opitutales</taxon>
        <taxon>Opitutaceae</taxon>
        <taxon>Rariglobus</taxon>
    </lineage>
</organism>
<dbReference type="RefSeq" id="WP_144354109.1">
    <property type="nucleotide sequence ID" value="NZ_CBCRVV010000004.1"/>
</dbReference>